<keyword evidence="1" id="KW-0812">Transmembrane</keyword>
<accession>A0ABM8ARJ3</accession>
<sequence length="109" mass="11818">MSETSPVRTIVRNICTTVTILGLCLLGVAVFEAWEGRLAAEYFPDAVHTGKHHLGGLLLALAVPLHVIFIGMILQQKWLTRPMARFARAGIVASGLWLGIALAVRAFVL</sequence>
<protein>
    <submittedName>
        <fullName evidence="2">Uncharacterized protein</fullName>
    </submittedName>
</protein>
<proteinExistence type="predicted"/>
<evidence type="ECO:0000313" key="3">
    <source>
        <dbReference type="Proteomes" id="UP001061361"/>
    </source>
</evidence>
<feature type="transmembrane region" description="Helical" evidence="1">
    <location>
        <begin position="12"/>
        <end position="34"/>
    </location>
</feature>
<feature type="transmembrane region" description="Helical" evidence="1">
    <location>
        <begin position="86"/>
        <end position="108"/>
    </location>
</feature>
<dbReference type="RefSeq" id="WP_264980955.1">
    <property type="nucleotide sequence ID" value="NZ_AP026708.1"/>
</dbReference>
<keyword evidence="3" id="KW-1185">Reference proteome</keyword>
<keyword evidence="1" id="KW-0472">Membrane</keyword>
<gene>
    <name evidence="2" type="ORF">JCM14722_16060</name>
</gene>
<organism evidence="2 3">
    <name type="scientific">Pseudodesulfovibrio portus</name>
    <dbReference type="NCBI Taxonomy" id="231439"/>
    <lineage>
        <taxon>Bacteria</taxon>
        <taxon>Pseudomonadati</taxon>
        <taxon>Thermodesulfobacteriota</taxon>
        <taxon>Desulfovibrionia</taxon>
        <taxon>Desulfovibrionales</taxon>
        <taxon>Desulfovibrionaceae</taxon>
    </lineage>
</organism>
<feature type="transmembrane region" description="Helical" evidence="1">
    <location>
        <begin position="54"/>
        <end position="74"/>
    </location>
</feature>
<keyword evidence="1" id="KW-1133">Transmembrane helix</keyword>
<dbReference type="Proteomes" id="UP001061361">
    <property type="component" value="Chromosome"/>
</dbReference>
<name>A0ABM8ARJ3_9BACT</name>
<dbReference type="EMBL" id="AP026708">
    <property type="protein sequence ID" value="BDQ34064.1"/>
    <property type="molecule type" value="Genomic_DNA"/>
</dbReference>
<reference evidence="2" key="1">
    <citation type="submission" date="2022-08" db="EMBL/GenBank/DDBJ databases">
        <title>Genome Sequence of the sulphate-reducing bacterium, Pseudodesulfovibrio portus JCM14722.</title>
        <authorList>
            <person name="Kondo R."/>
            <person name="Kataoka T."/>
        </authorList>
    </citation>
    <scope>NUCLEOTIDE SEQUENCE</scope>
    <source>
        <strain evidence="2">JCM 14722</strain>
    </source>
</reference>
<evidence type="ECO:0000256" key="1">
    <source>
        <dbReference type="SAM" id="Phobius"/>
    </source>
</evidence>
<evidence type="ECO:0000313" key="2">
    <source>
        <dbReference type="EMBL" id="BDQ34064.1"/>
    </source>
</evidence>